<evidence type="ECO:0000313" key="2">
    <source>
        <dbReference type="CGD" id="CAL0000193371"/>
    </source>
</evidence>
<dbReference type="OrthoDB" id="4016732at2759"/>
<reference evidence="3 4" key="1">
    <citation type="journal article" date="2004" name="Proc. Natl. Acad. Sci. U.S.A.">
        <title>The diploid genome sequence of Candida albicans.</title>
        <authorList>
            <person name="Jones T."/>
            <person name="Federspiel N.A."/>
            <person name="Chibana H."/>
            <person name="Dungan J."/>
            <person name="Kalman S."/>
            <person name="Magee B.B."/>
            <person name="Newport G."/>
            <person name="Thorstenson Y.R."/>
            <person name="Agabian N."/>
            <person name="Magee P.T."/>
            <person name="Davis R.W."/>
            <person name="Scherer S."/>
        </authorList>
    </citation>
    <scope>NUCLEOTIDE SEQUENCE [LARGE SCALE GENOMIC DNA]</scope>
    <source>
        <strain evidence="4">SC5314 / ATCC MYA-2876</strain>
    </source>
</reference>
<dbReference type="OMA" id="SEPINYQ"/>
<accession>A0A1D8PEP6</accession>
<evidence type="ECO:0000313" key="3">
    <source>
        <dbReference type="EMBL" id="AOW26606.1"/>
    </source>
</evidence>
<evidence type="ECO:0000256" key="1">
    <source>
        <dbReference type="SAM" id="MobiDB-lite"/>
    </source>
</evidence>
<evidence type="ECO:0000313" key="4">
    <source>
        <dbReference type="Proteomes" id="UP000000559"/>
    </source>
</evidence>
<dbReference type="AlphaFoldDB" id="A0A1D8PEP6"/>
<reference evidence="3 4" key="3">
    <citation type="journal article" date="2013" name="Genome Biol.">
        <title>Assembly of a phased diploid Candida albicans genome facilitates allele-specific measurements and provides a simple model for repeat and indel structure.</title>
        <authorList>
            <person name="Muzzey D."/>
            <person name="Schwartz K."/>
            <person name="Weissman J.S."/>
            <person name="Sherlock G."/>
        </authorList>
    </citation>
    <scope>NUCLEOTIDE SEQUENCE [LARGE SCALE GENOMIC DNA]</scope>
    <source>
        <strain evidence="4">SC5314 / ATCC MYA-2876</strain>
    </source>
</reference>
<gene>
    <name evidence="3" type="ordered locus">CAALFM_C109740CA</name>
    <name evidence="2" type="ordered locus">orf19.4837.1</name>
</gene>
<dbReference type="Proteomes" id="UP000000559">
    <property type="component" value="Chromosome 1"/>
</dbReference>
<dbReference type="KEGG" id="cal:CAALFM_C109740CA"/>
<dbReference type="VEuPathDB" id="FungiDB:C1_09740C_A"/>
<dbReference type="SMR" id="A0A1D8PEP6"/>
<keyword evidence="4" id="KW-1185">Reference proteome</keyword>
<feature type="region of interest" description="Disordered" evidence="1">
    <location>
        <begin position="1"/>
        <end position="24"/>
    </location>
</feature>
<dbReference type="EMBL" id="CP017623">
    <property type="protein sequence ID" value="AOW26606.1"/>
    <property type="molecule type" value="Genomic_DNA"/>
</dbReference>
<dbReference type="GeneID" id="30515035"/>
<dbReference type="RefSeq" id="XP_019330685.1">
    <property type="nucleotide sequence ID" value="XM_019475140.1"/>
</dbReference>
<proteinExistence type="predicted"/>
<name>A0A1D8PEP6_CANAL</name>
<reference evidence="3 4" key="2">
    <citation type="journal article" date="2007" name="Genome Biol.">
        <title>Assembly of the Candida albicans genome into sixteen supercontigs aligned on the eight chromosomes.</title>
        <authorList>
            <person name="van het Hoog M."/>
            <person name="Rast T.J."/>
            <person name="Martchenko M."/>
            <person name="Grindle S."/>
            <person name="Dignard D."/>
            <person name="Hogues H."/>
            <person name="Cuomo C."/>
            <person name="Berriman M."/>
            <person name="Scherer S."/>
            <person name="Magee B.B."/>
            <person name="Whiteway M."/>
            <person name="Chibana H."/>
            <person name="Nantel A."/>
            <person name="Magee P.T."/>
        </authorList>
    </citation>
    <scope>GENOME REANNOTATION</scope>
    <source>
        <strain evidence="4">SC5314 / ATCC MYA-2876</strain>
    </source>
</reference>
<sequence length="72" mass="8394">MDTSKQTNKTSMNPLPTSFTTSEPINYQEQNRRQLIMNSMENMDYLLMIASQQNKSVEQVKYELKLKLIYGG</sequence>
<dbReference type="InParanoid" id="A0A1D8PEP6"/>
<organism evidence="3 4">
    <name type="scientific">Candida albicans (strain SC5314 / ATCC MYA-2876)</name>
    <name type="common">Yeast</name>
    <dbReference type="NCBI Taxonomy" id="237561"/>
    <lineage>
        <taxon>Eukaryota</taxon>
        <taxon>Fungi</taxon>
        <taxon>Dikarya</taxon>
        <taxon>Ascomycota</taxon>
        <taxon>Saccharomycotina</taxon>
        <taxon>Pichiomycetes</taxon>
        <taxon>Debaryomycetaceae</taxon>
        <taxon>Candida/Lodderomyces clade</taxon>
        <taxon>Candida</taxon>
    </lineage>
</organism>
<protein>
    <submittedName>
        <fullName evidence="3">Uncharacterized protein</fullName>
    </submittedName>
</protein>
<dbReference type="CGD" id="CAL0000193371">
    <property type="gene designation" value="orf19.4837.1"/>
</dbReference>